<proteinExistence type="predicted"/>
<accession>A0A6A4WHP4</accession>
<name>A0A6A4WHP4_AMPAM</name>
<gene>
    <name evidence="1" type="ORF">FJT64_024650</name>
</gene>
<sequence>MAPEATAQAHDDVAVAQLRRLHVDVAEHSNKEIGETWTPEQNVLRDVRLFFAYDAACRWAVLLMVTEALLHRHVLQGAGSEGLSSPQASPPGGRLQSARGILVGDHSQWVVFRRRWGAFWRHLMRIDLENEAERSSLQMAPPGLASDLQRATSHFASVRRKTRPRITHLHSMTSRS</sequence>
<dbReference type="Proteomes" id="UP000440578">
    <property type="component" value="Unassembled WGS sequence"/>
</dbReference>
<evidence type="ECO:0000313" key="2">
    <source>
        <dbReference type="Proteomes" id="UP000440578"/>
    </source>
</evidence>
<comment type="caution">
    <text evidence="1">The sequence shown here is derived from an EMBL/GenBank/DDBJ whole genome shotgun (WGS) entry which is preliminary data.</text>
</comment>
<dbReference type="EMBL" id="VIIS01000950">
    <property type="protein sequence ID" value="KAF0303364.1"/>
    <property type="molecule type" value="Genomic_DNA"/>
</dbReference>
<evidence type="ECO:0000313" key="1">
    <source>
        <dbReference type="EMBL" id="KAF0303364.1"/>
    </source>
</evidence>
<dbReference type="AlphaFoldDB" id="A0A6A4WHP4"/>
<reference evidence="1 2" key="1">
    <citation type="submission" date="2019-07" db="EMBL/GenBank/DDBJ databases">
        <title>Draft genome assembly of a fouling barnacle, Amphibalanus amphitrite (Darwin, 1854): The first reference genome for Thecostraca.</title>
        <authorList>
            <person name="Kim W."/>
        </authorList>
    </citation>
    <scope>NUCLEOTIDE SEQUENCE [LARGE SCALE GENOMIC DNA]</scope>
    <source>
        <strain evidence="1">SNU_AA5</strain>
        <tissue evidence="1">Soma without cirri and trophi</tissue>
    </source>
</reference>
<keyword evidence="2" id="KW-1185">Reference proteome</keyword>
<protein>
    <submittedName>
        <fullName evidence="1">Uncharacterized protein</fullName>
    </submittedName>
</protein>
<organism evidence="1 2">
    <name type="scientific">Amphibalanus amphitrite</name>
    <name type="common">Striped barnacle</name>
    <name type="synonym">Balanus amphitrite</name>
    <dbReference type="NCBI Taxonomy" id="1232801"/>
    <lineage>
        <taxon>Eukaryota</taxon>
        <taxon>Metazoa</taxon>
        <taxon>Ecdysozoa</taxon>
        <taxon>Arthropoda</taxon>
        <taxon>Crustacea</taxon>
        <taxon>Multicrustacea</taxon>
        <taxon>Cirripedia</taxon>
        <taxon>Thoracica</taxon>
        <taxon>Thoracicalcarea</taxon>
        <taxon>Balanomorpha</taxon>
        <taxon>Balanoidea</taxon>
        <taxon>Balanidae</taxon>
        <taxon>Amphibalaninae</taxon>
        <taxon>Amphibalanus</taxon>
    </lineage>
</organism>